<dbReference type="SUPFAM" id="SSF82829">
    <property type="entry name" value="MesJ substrate recognition domain-like"/>
    <property type="match status" value="1"/>
</dbReference>
<feature type="domain" description="tRNA(Ile)-lysidine/2-thiocytidine synthase N-terminal" evidence="8">
    <location>
        <begin position="37"/>
        <end position="213"/>
    </location>
</feature>
<dbReference type="GO" id="GO:0005524">
    <property type="term" value="F:ATP binding"/>
    <property type="evidence" value="ECO:0007669"/>
    <property type="project" value="UniProtKB-UniRule"/>
</dbReference>
<organism evidence="10">
    <name type="scientific">Symploca sp. SIO1C4</name>
    <dbReference type="NCBI Taxonomy" id="2607765"/>
    <lineage>
        <taxon>Bacteria</taxon>
        <taxon>Bacillati</taxon>
        <taxon>Cyanobacteriota</taxon>
        <taxon>Cyanophyceae</taxon>
        <taxon>Coleofasciculales</taxon>
        <taxon>Coleofasciculaceae</taxon>
        <taxon>Symploca</taxon>
    </lineage>
</organism>
<dbReference type="PANTHER" id="PTHR43033:SF1">
    <property type="entry name" value="TRNA(ILE)-LYSIDINE SYNTHASE-RELATED"/>
    <property type="match status" value="1"/>
</dbReference>
<dbReference type="AlphaFoldDB" id="A0A6B3N6H6"/>
<dbReference type="NCBIfam" id="TIGR02432">
    <property type="entry name" value="lysidine_TilS_N"/>
    <property type="match status" value="1"/>
</dbReference>
<evidence type="ECO:0000259" key="9">
    <source>
        <dbReference type="Pfam" id="PF09179"/>
    </source>
</evidence>
<comment type="catalytic activity">
    <reaction evidence="6 7">
        <text>cytidine(34) in tRNA(Ile2) + L-lysine + ATP = lysidine(34) in tRNA(Ile2) + AMP + diphosphate + H(+)</text>
        <dbReference type="Rhea" id="RHEA:43744"/>
        <dbReference type="Rhea" id="RHEA-COMP:10625"/>
        <dbReference type="Rhea" id="RHEA-COMP:10670"/>
        <dbReference type="ChEBI" id="CHEBI:15378"/>
        <dbReference type="ChEBI" id="CHEBI:30616"/>
        <dbReference type="ChEBI" id="CHEBI:32551"/>
        <dbReference type="ChEBI" id="CHEBI:33019"/>
        <dbReference type="ChEBI" id="CHEBI:82748"/>
        <dbReference type="ChEBI" id="CHEBI:83665"/>
        <dbReference type="ChEBI" id="CHEBI:456215"/>
        <dbReference type="EC" id="6.3.4.19"/>
    </reaction>
</comment>
<feature type="binding site" evidence="7">
    <location>
        <begin position="43"/>
        <end position="48"/>
    </location>
    <ligand>
        <name>ATP</name>
        <dbReference type="ChEBI" id="CHEBI:30616"/>
    </ligand>
</feature>
<dbReference type="Pfam" id="PF09179">
    <property type="entry name" value="TilS"/>
    <property type="match status" value="1"/>
</dbReference>
<dbReference type="EMBL" id="JAAHFQ010000252">
    <property type="protein sequence ID" value="NER28719.1"/>
    <property type="molecule type" value="Genomic_DNA"/>
</dbReference>
<name>A0A6B3N6H6_9CYAN</name>
<comment type="function">
    <text evidence="7">Ligates lysine onto the cytidine present at position 34 of the AUA codon-specific tRNA(Ile) that contains the anticodon CAU, in an ATP-dependent manner. Cytidine is converted to lysidine, thus changing the amino acid specificity of the tRNA from methionine to isoleucine.</text>
</comment>
<comment type="subcellular location">
    <subcellularLocation>
        <location evidence="7">Cytoplasm</location>
    </subcellularLocation>
</comment>
<evidence type="ECO:0000256" key="7">
    <source>
        <dbReference type="HAMAP-Rule" id="MF_01161"/>
    </source>
</evidence>
<dbReference type="CDD" id="cd01992">
    <property type="entry name" value="TilS_N"/>
    <property type="match status" value="1"/>
</dbReference>
<dbReference type="GO" id="GO:0005737">
    <property type="term" value="C:cytoplasm"/>
    <property type="evidence" value="ECO:0007669"/>
    <property type="project" value="UniProtKB-SubCell"/>
</dbReference>
<proteinExistence type="inferred from homology"/>
<dbReference type="InterPro" id="IPR012094">
    <property type="entry name" value="tRNA_Ile_lys_synt"/>
</dbReference>
<dbReference type="EC" id="6.3.4.19" evidence="7"/>
<dbReference type="Gene3D" id="1.20.59.20">
    <property type="match status" value="1"/>
</dbReference>
<evidence type="ECO:0000256" key="4">
    <source>
        <dbReference type="ARBA" id="ARBA00022741"/>
    </source>
</evidence>
<keyword evidence="2 7" id="KW-0436">Ligase</keyword>
<keyword evidence="3 7" id="KW-0819">tRNA processing</keyword>
<dbReference type="GO" id="GO:0006400">
    <property type="term" value="P:tRNA modification"/>
    <property type="evidence" value="ECO:0007669"/>
    <property type="project" value="UniProtKB-UniRule"/>
</dbReference>
<comment type="domain">
    <text evidence="7">The N-terminal region contains the highly conserved SGGXDS motif, predicted to be a P-loop motif involved in ATP binding.</text>
</comment>
<evidence type="ECO:0000256" key="2">
    <source>
        <dbReference type="ARBA" id="ARBA00022598"/>
    </source>
</evidence>
<dbReference type="InterPro" id="IPR012795">
    <property type="entry name" value="tRNA_Ile_lys_synt_N"/>
</dbReference>
<dbReference type="InterPro" id="IPR014729">
    <property type="entry name" value="Rossmann-like_a/b/a_fold"/>
</dbReference>
<evidence type="ECO:0000256" key="1">
    <source>
        <dbReference type="ARBA" id="ARBA00022490"/>
    </source>
</evidence>
<reference evidence="10" key="1">
    <citation type="submission" date="2019-11" db="EMBL/GenBank/DDBJ databases">
        <title>Genomic insights into an expanded diversity of filamentous marine cyanobacteria reveals the extraordinary biosynthetic potential of Moorea and Okeania.</title>
        <authorList>
            <person name="Ferreira Leao T."/>
            <person name="Wang M."/>
            <person name="Moss N."/>
            <person name="Da Silva R."/>
            <person name="Sanders J."/>
            <person name="Nurk S."/>
            <person name="Gurevich A."/>
            <person name="Humphrey G."/>
            <person name="Reher R."/>
            <person name="Zhu Q."/>
            <person name="Belda-Ferre P."/>
            <person name="Glukhov E."/>
            <person name="Rex R."/>
            <person name="Dorrestein P.C."/>
            <person name="Knight R."/>
            <person name="Pevzner P."/>
            <person name="Gerwick W.H."/>
            <person name="Gerwick L."/>
        </authorList>
    </citation>
    <scope>NUCLEOTIDE SEQUENCE</scope>
    <source>
        <strain evidence="10">SIO1C4</strain>
    </source>
</reference>
<keyword evidence="1 7" id="KW-0963">Cytoplasm</keyword>
<evidence type="ECO:0000313" key="10">
    <source>
        <dbReference type="EMBL" id="NER28719.1"/>
    </source>
</evidence>
<dbReference type="PANTHER" id="PTHR43033">
    <property type="entry name" value="TRNA(ILE)-LYSIDINE SYNTHASE-RELATED"/>
    <property type="match status" value="1"/>
</dbReference>
<accession>A0A6B3N6H6</accession>
<protein>
    <recommendedName>
        <fullName evidence="7">tRNA(Ile)-lysidine synthase</fullName>
        <ecNumber evidence="7">6.3.4.19</ecNumber>
    </recommendedName>
    <alternativeName>
        <fullName evidence="7">tRNA(Ile)-2-lysyl-cytidine synthase</fullName>
    </alternativeName>
    <alternativeName>
        <fullName evidence="7">tRNA(Ile)-lysidine synthetase</fullName>
    </alternativeName>
</protein>
<keyword evidence="5 7" id="KW-0067">ATP-binding</keyword>
<dbReference type="HAMAP" id="MF_01161">
    <property type="entry name" value="tRNA_Ile_lys_synt"/>
    <property type="match status" value="1"/>
</dbReference>
<comment type="similarity">
    <text evidence="7">Belongs to the tRNA(Ile)-lysidine synthase family.</text>
</comment>
<sequence length="356" mass="40216">MSRKNSGEEIGDRSWTLLHARLHQILRQRQLLPKQRQVLVALSGGQDSLCLAKLLLDLQSKWGWHLAIAHCDHRWPWDAGIAAHVEGIAQNWGLPFHLQTAPEITTSEAAARQWRYHALMKTAHSYGYQNVVTGHTKSDRAETLLYNLIRGAGADGLGALTWQRPLAAGVQLVRPLLEVSRAETLQFCQHQQLPIWEDAYNQDLKYARNRIRQDLLPYLQTYFNPQVETALSHTAEVIRADVEYLEQAAAQLRQEATVSVKGNELDTEDKISRSQILRLNRLILRRASLALQRRVIRQILVRAQQAAPSFEQIEAMTALIHAPNRSRTSSFPGGTSAFVEGDSIVLVVEEVISSQR</sequence>
<dbReference type="SUPFAM" id="SSF52402">
    <property type="entry name" value="Adenine nucleotide alpha hydrolases-like"/>
    <property type="match status" value="1"/>
</dbReference>
<keyword evidence="4 7" id="KW-0547">Nucleotide-binding</keyword>
<feature type="domain" description="tRNA(Ile)-lysidine synthase substrate-binding" evidence="9">
    <location>
        <begin position="284"/>
        <end position="332"/>
    </location>
</feature>
<gene>
    <name evidence="7 10" type="primary">tilS</name>
    <name evidence="10" type="ORF">F6J89_14055</name>
</gene>
<dbReference type="Gene3D" id="3.40.50.620">
    <property type="entry name" value="HUPs"/>
    <property type="match status" value="1"/>
</dbReference>
<evidence type="ECO:0000256" key="6">
    <source>
        <dbReference type="ARBA" id="ARBA00048539"/>
    </source>
</evidence>
<evidence type="ECO:0000256" key="3">
    <source>
        <dbReference type="ARBA" id="ARBA00022694"/>
    </source>
</evidence>
<dbReference type="Pfam" id="PF01171">
    <property type="entry name" value="ATP_bind_3"/>
    <property type="match status" value="1"/>
</dbReference>
<comment type="caution">
    <text evidence="10">The sequence shown here is derived from an EMBL/GenBank/DDBJ whole genome shotgun (WGS) entry which is preliminary data.</text>
</comment>
<evidence type="ECO:0000259" key="8">
    <source>
        <dbReference type="Pfam" id="PF01171"/>
    </source>
</evidence>
<dbReference type="InterPro" id="IPR015262">
    <property type="entry name" value="tRNA_Ile_lys_synt_subst-bd"/>
</dbReference>
<dbReference type="InterPro" id="IPR011063">
    <property type="entry name" value="TilS/TtcA_N"/>
</dbReference>
<dbReference type="GO" id="GO:0032267">
    <property type="term" value="F:tRNA(Ile)-lysidine synthase activity"/>
    <property type="evidence" value="ECO:0007669"/>
    <property type="project" value="UniProtKB-EC"/>
</dbReference>
<evidence type="ECO:0000256" key="5">
    <source>
        <dbReference type="ARBA" id="ARBA00022840"/>
    </source>
</evidence>